<protein>
    <submittedName>
        <fullName evidence="1">Uncharacterized protein</fullName>
    </submittedName>
</protein>
<gene>
    <name evidence="1" type="ORF">FHU35_121236</name>
</gene>
<dbReference type="EMBL" id="VIWX01000002">
    <property type="protein sequence ID" value="TWF96235.1"/>
    <property type="molecule type" value="Genomic_DNA"/>
</dbReference>
<reference evidence="1 2" key="1">
    <citation type="submission" date="2019-06" db="EMBL/GenBank/DDBJ databases">
        <title>Sequencing the genomes of 1000 actinobacteria strains.</title>
        <authorList>
            <person name="Klenk H.-P."/>
        </authorList>
    </citation>
    <scope>NUCLEOTIDE SEQUENCE [LARGE SCALE GENOMIC DNA]</scope>
    <source>
        <strain evidence="1 2">DSM 46699</strain>
    </source>
</reference>
<evidence type="ECO:0000313" key="1">
    <source>
        <dbReference type="EMBL" id="TWF96235.1"/>
    </source>
</evidence>
<organism evidence="1 2">
    <name type="scientific">Saccharopolyspora dendranthemae</name>
    <dbReference type="NCBI Taxonomy" id="1181886"/>
    <lineage>
        <taxon>Bacteria</taxon>
        <taxon>Bacillati</taxon>
        <taxon>Actinomycetota</taxon>
        <taxon>Actinomycetes</taxon>
        <taxon>Pseudonocardiales</taxon>
        <taxon>Pseudonocardiaceae</taxon>
        <taxon>Saccharopolyspora</taxon>
    </lineage>
</organism>
<proteinExistence type="predicted"/>
<dbReference type="AlphaFoldDB" id="A0A561UA43"/>
<sequence length="96" mass="10219">MLAFVVTSPATCTWPVVTMVSTATREAGSWASIASRIESLIASHILSGWPSVTDSLVNNRRLISLTTAPHLTSFAALILAYGSQVLYPGDLTLGRE</sequence>
<comment type="caution">
    <text evidence="1">The sequence shown here is derived from an EMBL/GenBank/DDBJ whole genome shotgun (WGS) entry which is preliminary data.</text>
</comment>
<keyword evidence="2" id="KW-1185">Reference proteome</keyword>
<dbReference type="Proteomes" id="UP000316184">
    <property type="component" value="Unassembled WGS sequence"/>
</dbReference>
<accession>A0A561UA43</accession>
<name>A0A561UA43_9PSEU</name>
<evidence type="ECO:0000313" key="2">
    <source>
        <dbReference type="Proteomes" id="UP000316184"/>
    </source>
</evidence>